<protein>
    <submittedName>
        <fullName evidence="2">Helix-turn-helix transcriptional regulator</fullName>
    </submittedName>
</protein>
<evidence type="ECO:0000259" key="1">
    <source>
        <dbReference type="SMART" id="SM00421"/>
    </source>
</evidence>
<organism evidence="2 3">
    <name type="scientific">Sphingomonas naphthae</name>
    <dbReference type="NCBI Taxonomy" id="1813468"/>
    <lineage>
        <taxon>Bacteria</taxon>
        <taxon>Pseudomonadati</taxon>
        <taxon>Pseudomonadota</taxon>
        <taxon>Alphaproteobacteria</taxon>
        <taxon>Sphingomonadales</taxon>
        <taxon>Sphingomonadaceae</taxon>
        <taxon>Sphingomonas</taxon>
    </lineage>
</organism>
<proteinExistence type="predicted"/>
<sequence length="367" mass="40638">MADDDMADLALALLDGPFEEPLWQGFLDLFRARLGADYASLIFRAQAPLRPSLVHLYSGEPYSPLLERLYRESMHQSDPVDYHRLTADRVYRLGDFINGDDPAHEAFRQTLLTPGGVNDSRLLRVVEPSGVNIWLNASRKAGMFRAEDDRLMARLAPFLRASLRGFVALEQERFNAAVASEAIRRLSFGWLALDAKGIVLDGDAEGRRMLEQSGVFQRGAGGRLAARDGELDREIVAAIKAIAREPQSRPRALVLNRDPWLDMLLVPAHRRALPSATPPAVIAYVHGDGWSSADRCDQLAELFELLPSEARLALALSRGMTIAEAADDLGLTIETARSYSKKIYAKTGARGQPDLVRFIHRSVLTIA</sequence>
<dbReference type="InterPro" id="IPR016032">
    <property type="entry name" value="Sig_transdc_resp-reg_C-effctor"/>
</dbReference>
<reference evidence="2 3" key="1">
    <citation type="submission" date="2023-02" db="EMBL/GenBank/DDBJ databases">
        <title>Genome sequence of Sphingomonas naphthae.</title>
        <authorList>
            <person name="Kim S."/>
            <person name="Heo J."/>
            <person name="Kwon S.-W."/>
        </authorList>
    </citation>
    <scope>NUCLEOTIDE SEQUENCE [LARGE SCALE GENOMIC DNA]</scope>
    <source>
        <strain evidence="2 3">KACC 18716</strain>
    </source>
</reference>
<name>A0ABY7TKB6_9SPHN</name>
<dbReference type="InterPro" id="IPR036388">
    <property type="entry name" value="WH-like_DNA-bd_sf"/>
</dbReference>
<dbReference type="SMART" id="SM00421">
    <property type="entry name" value="HTH_LUXR"/>
    <property type="match status" value="1"/>
</dbReference>
<dbReference type="EMBL" id="CP117411">
    <property type="protein sequence ID" value="WCT73609.1"/>
    <property type="molecule type" value="Genomic_DNA"/>
</dbReference>
<dbReference type="InterPro" id="IPR000792">
    <property type="entry name" value="Tscrpt_reg_LuxR_C"/>
</dbReference>
<dbReference type="RefSeq" id="WP_273687973.1">
    <property type="nucleotide sequence ID" value="NZ_CP117411.1"/>
</dbReference>
<evidence type="ECO:0000313" key="3">
    <source>
        <dbReference type="Proteomes" id="UP001220395"/>
    </source>
</evidence>
<dbReference type="SUPFAM" id="SSF46894">
    <property type="entry name" value="C-terminal effector domain of the bipartite response regulators"/>
    <property type="match status" value="1"/>
</dbReference>
<gene>
    <name evidence="2" type="ORF">PQ455_18690</name>
</gene>
<accession>A0ABY7TKB6</accession>
<evidence type="ECO:0000313" key="2">
    <source>
        <dbReference type="EMBL" id="WCT73609.1"/>
    </source>
</evidence>
<keyword evidence="3" id="KW-1185">Reference proteome</keyword>
<dbReference type="Gene3D" id="1.10.10.10">
    <property type="entry name" value="Winged helix-like DNA-binding domain superfamily/Winged helix DNA-binding domain"/>
    <property type="match status" value="1"/>
</dbReference>
<dbReference type="Proteomes" id="UP001220395">
    <property type="component" value="Chromosome"/>
</dbReference>
<feature type="domain" description="HTH luxR-type" evidence="1">
    <location>
        <begin position="302"/>
        <end position="359"/>
    </location>
</feature>